<dbReference type="SUPFAM" id="SSF53335">
    <property type="entry name" value="S-adenosyl-L-methionine-dependent methyltransferases"/>
    <property type="match status" value="1"/>
</dbReference>
<feature type="domain" description="Methyltransferase type 11" evidence="2">
    <location>
        <begin position="64"/>
        <end position="172"/>
    </location>
</feature>
<proteinExistence type="inferred from homology"/>
<protein>
    <submittedName>
        <fullName evidence="3">Methyltransferase type 11</fullName>
    </submittedName>
</protein>
<dbReference type="GO" id="GO:0008757">
    <property type="term" value="F:S-adenosylmethionine-dependent methyltransferase activity"/>
    <property type="evidence" value="ECO:0007669"/>
    <property type="project" value="InterPro"/>
</dbReference>
<dbReference type="InterPro" id="IPR013216">
    <property type="entry name" value="Methyltransf_11"/>
</dbReference>
<dbReference type="AlphaFoldDB" id="A0A8H6J3C4"/>
<evidence type="ECO:0000313" key="3">
    <source>
        <dbReference type="EMBL" id="KAF6805612.1"/>
    </source>
</evidence>
<keyword evidence="3" id="KW-0489">Methyltransferase</keyword>
<dbReference type="EMBL" id="WIGO01000735">
    <property type="protein sequence ID" value="KAF6805612.1"/>
    <property type="molecule type" value="Genomic_DNA"/>
</dbReference>
<dbReference type="CDD" id="cd02440">
    <property type="entry name" value="AdoMet_MTases"/>
    <property type="match status" value="1"/>
</dbReference>
<dbReference type="Gene3D" id="3.40.50.150">
    <property type="entry name" value="Vaccinia Virus protein VP39"/>
    <property type="match status" value="1"/>
</dbReference>
<dbReference type="Proteomes" id="UP000654918">
    <property type="component" value="Unassembled WGS sequence"/>
</dbReference>
<evidence type="ECO:0000259" key="2">
    <source>
        <dbReference type="Pfam" id="PF08241"/>
    </source>
</evidence>
<keyword evidence="3" id="KW-0808">Transferase</keyword>
<dbReference type="PANTHER" id="PTHR43591">
    <property type="entry name" value="METHYLTRANSFERASE"/>
    <property type="match status" value="1"/>
</dbReference>
<comment type="similarity">
    <text evidence="1">Belongs to the methyltransferase superfamily. LaeA methyltransferase family.</text>
</comment>
<accession>A0A8H6J3C4</accession>
<comment type="caution">
    <text evidence="3">The sequence shown here is derived from an EMBL/GenBank/DDBJ whole genome shotgun (WGS) entry which is preliminary data.</text>
</comment>
<evidence type="ECO:0000256" key="1">
    <source>
        <dbReference type="ARBA" id="ARBA00038158"/>
    </source>
</evidence>
<dbReference type="InterPro" id="IPR029063">
    <property type="entry name" value="SAM-dependent_MTases_sf"/>
</dbReference>
<evidence type="ECO:0000313" key="4">
    <source>
        <dbReference type="Proteomes" id="UP000654918"/>
    </source>
</evidence>
<gene>
    <name evidence="3" type="ORF">CPLU01_15974</name>
</gene>
<sequence>MSEHQVPSDETFAEKNTKHFDKVAPGDWPQWVLDLHKQTTDFLGSPEFPGWLGISPSEDRRRMLDYACGNGLISGSLSPLFSSVIGMDVSKSMLDKYQATASRLGLGPEEMRGVRGDLLGADIQPTEPPLEESTLWDFDLVAISMALHHVEDPESAIKKLAARLKAGGKLLVIDWTPVDGSTPAQREYQKELERDGNRERIDGALMTHAASHTISKPYGFTEQEMRDMFEEAGCRDMSWKIAEELTPIPVIEGLKSQLYFAAATKG</sequence>
<dbReference type="GO" id="GO:0032259">
    <property type="term" value="P:methylation"/>
    <property type="evidence" value="ECO:0007669"/>
    <property type="project" value="UniProtKB-KW"/>
</dbReference>
<dbReference type="Pfam" id="PF08241">
    <property type="entry name" value="Methyltransf_11"/>
    <property type="match status" value="1"/>
</dbReference>
<keyword evidence="4" id="KW-1185">Reference proteome</keyword>
<reference evidence="3" key="1">
    <citation type="journal article" date="2020" name="Phytopathology">
        <title>Genome Sequence Resources of Colletotrichum truncatum, C. plurivorum, C. musicola, and C. sojae: Four Species Pathogenic to Soybean (Glycine max).</title>
        <authorList>
            <person name="Rogerio F."/>
            <person name="Boufleur T.R."/>
            <person name="Ciampi-Guillardi M."/>
            <person name="Sukno S.A."/>
            <person name="Thon M.R."/>
            <person name="Massola Junior N.S."/>
            <person name="Baroncelli R."/>
        </authorList>
    </citation>
    <scope>NUCLEOTIDE SEQUENCE</scope>
    <source>
        <strain evidence="3">LFN00145</strain>
    </source>
</reference>
<name>A0A8H6J3C4_9PEZI</name>
<organism evidence="3 4">
    <name type="scientific">Colletotrichum plurivorum</name>
    <dbReference type="NCBI Taxonomy" id="2175906"/>
    <lineage>
        <taxon>Eukaryota</taxon>
        <taxon>Fungi</taxon>
        <taxon>Dikarya</taxon>
        <taxon>Ascomycota</taxon>
        <taxon>Pezizomycotina</taxon>
        <taxon>Sordariomycetes</taxon>
        <taxon>Hypocreomycetidae</taxon>
        <taxon>Glomerellales</taxon>
        <taxon>Glomerellaceae</taxon>
        <taxon>Colletotrichum</taxon>
        <taxon>Colletotrichum orchidearum species complex</taxon>
    </lineage>
</organism>